<dbReference type="SUPFAM" id="SSF57850">
    <property type="entry name" value="RING/U-box"/>
    <property type="match status" value="1"/>
</dbReference>
<evidence type="ECO:0000256" key="6">
    <source>
        <dbReference type="SAM" id="MobiDB-lite"/>
    </source>
</evidence>
<dbReference type="AlphaFoldDB" id="A0AAD9N782"/>
<gene>
    <name evidence="9" type="ORF">NP493_1694g00053</name>
</gene>
<keyword evidence="10" id="KW-1185">Reference proteome</keyword>
<feature type="compositionally biased region" description="Basic and acidic residues" evidence="6">
    <location>
        <begin position="439"/>
        <end position="454"/>
    </location>
</feature>
<dbReference type="InterPro" id="IPR027370">
    <property type="entry name" value="Znf-RING_euk"/>
</dbReference>
<dbReference type="PROSITE" id="PS00518">
    <property type="entry name" value="ZF_RING_1"/>
    <property type="match status" value="1"/>
</dbReference>
<keyword evidence="2 4" id="KW-0863">Zinc-finger</keyword>
<dbReference type="GO" id="GO:0008270">
    <property type="term" value="F:zinc ion binding"/>
    <property type="evidence" value="ECO:0007669"/>
    <property type="project" value="UniProtKB-KW"/>
</dbReference>
<feature type="domain" description="B box-type" evidence="8">
    <location>
        <begin position="210"/>
        <end position="251"/>
    </location>
</feature>
<dbReference type="Gene3D" id="3.30.40.10">
    <property type="entry name" value="Zinc/RING finger domain, C3HC4 (zinc finger)"/>
    <property type="match status" value="1"/>
</dbReference>
<accession>A0AAD9N782</accession>
<dbReference type="InterPro" id="IPR013083">
    <property type="entry name" value="Znf_RING/FYVE/PHD"/>
</dbReference>
<evidence type="ECO:0008006" key="11">
    <source>
        <dbReference type="Google" id="ProtNLM"/>
    </source>
</evidence>
<dbReference type="PROSITE" id="PS50089">
    <property type="entry name" value="ZF_RING_2"/>
    <property type="match status" value="1"/>
</dbReference>
<dbReference type="SUPFAM" id="SSF57845">
    <property type="entry name" value="B-box zinc-binding domain"/>
    <property type="match status" value="1"/>
</dbReference>
<dbReference type="Gene3D" id="3.30.160.60">
    <property type="entry name" value="Classic Zinc Finger"/>
    <property type="match status" value="1"/>
</dbReference>
<evidence type="ECO:0000259" key="7">
    <source>
        <dbReference type="PROSITE" id="PS50089"/>
    </source>
</evidence>
<dbReference type="InterPro" id="IPR000315">
    <property type="entry name" value="Znf_B-box"/>
</dbReference>
<proteinExistence type="predicted"/>
<dbReference type="Pfam" id="PF13445">
    <property type="entry name" value="zf-RING_UBOX"/>
    <property type="match status" value="1"/>
</dbReference>
<feature type="compositionally biased region" description="Polar residues" evidence="6">
    <location>
        <begin position="39"/>
        <end position="48"/>
    </location>
</feature>
<dbReference type="PROSITE" id="PS50119">
    <property type="entry name" value="ZF_BBOX"/>
    <property type="match status" value="2"/>
</dbReference>
<dbReference type="PANTHER" id="PTHR25462:SF305">
    <property type="entry name" value="RING-TYPE DOMAIN-CONTAINING PROTEIN"/>
    <property type="match status" value="1"/>
</dbReference>
<dbReference type="GO" id="GO:0005654">
    <property type="term" value="C:nucleoplasm"/>
    <property type="evidence" value="ECO:0007669"/>
    <property type="project" value="TreeGrafter"/>
</dbReference>
<dbReference type="Proteomes" id="UP001209878">
    <property type="component" value="Unassembled WGS sequence"/>
</dbReference>
<dbReference type="Gene3D" id="4.10.830.40">
    <property type="match status" value="1"/>
</dbReference>
<dbReference type="SMART" id="SM00184">
    <property type="entry name" value="RING"/>
    <property type="match status" value="1"/>
</dbReference>
<feature type="region of interest" description="Disordered" evidence="6">
    <location>
        <begin position="535"/>
        <end position="605"/>
    </location>
</feature>
<evidence type="ECO:0000256" key="2">
    <source>
        <dbReference type="ARBA" id="ARBA00022771"/>
    </source>
</evidence>
<feature type="compositionally biased region" description="Basic and acidic residues" evidence="6">
    <location>
        <begin position="481"/>
        <end position="502"/>
    </location>
</feature>
<keyword evidence="1" id="KW-0479">Metal-binding</keyword>
<evidence type="ECO:0000313" key="10">
    <source>
        <dbReference type="Proteomes" id="UP001209878"/>
    </source>
</evidence>
<feature type="coiled-coil region" evidence="5">
    <location>
        <begin position="276"/>
        <end position="303"/>
    </location>
</feature>
<feature type="domain" description="RING-type" evidence="7">
    <location>
        <begin position="75"/>
        <end position="124"/>
    </location>
</feature>
<dbReference type="InterPro" id="IPR047153">
    <property type="entry name" value="TRIM45/56/19-like"/>
</dbReference>
<evidence type="ECO:0000256" key="3">
    <source>
        <dbReference type="ARBA" id="ARBA00022833"/>
    </source>
</evidence>
<protein>
    <recommendedName>
        <fullName evidence="11">Tripartite motif-containing protein 45</fullName>
    </recommendedName>
</protein>
<feature type="region of interest" description="Disordered" evidence="6">
    <location>
        <begin position="18"/>
        <end position="59"/>
    </location>
</feature>
<dbReference type="PANTHER" id="PTHR25462">
    <property type="entry name" value="BONUS, ISOFORM C-RELATED"/>
    <property type="match status" value="1"/>
</dbReference>
<dbReference type="SMART" id="SM00336">
    <property type="entry name" value="BBOX"/>
    <property type="match status" value="2"/>
</dbReference>
<keyword evidence="5" id="KW-0175">Coiled coil</keyword>
<dbReference type="EMBL" id="JAODUO010001693">
    <property type="protein sequence ID" value="KAK2159712.1"/>
    <property type="molecule type" value="Genomic_DNA"/>
</dbReference>
<evidence type="ECO:0000256" key="4">
    <source>
        <dbReference type="PROSITE-ProRule" id="PRU00024"/>
    </source>
</evidence>
<feature type="region of interest" description="Disordered" evidence="6">
    <location>
        <begin position="439"/>
        <end position="515"/>
    </location>
</feature>
<comment type="caution">
    <text evidence="9">The sequence shown here is derived from an EMBL/GenBank/DDBJ whole genome shotgun (WGS) entry which is preliminary data.</text>
</comment>
<organism evidence="9 10">
    <name type="scientific">Ridgeia piscesae</name>
    <name type="common">Tubeworm</name>
    <dbReference type="NCBI Taxonomy" id="27915"/>
    <lineage>
        <taxon>Eukaryota</taxon>
        <taxon>Metazoa</taxon>
        <taxon>Spiralia</taxon>
        <taxon>Lophotrochozoa</taxon>
        <taxon>Annelida</taxon>
        <taxon>Polychaeta</taxon>
        <taxon>Sedentaria</taxon>
        <taxon>Canalipalpata</taxon>
        <taxon>Sabellida</taxon>
        <taxon>Siboglinidae</taxon>
        <taxon>Ridgeia</taxon>
    </lineage>
</organism>
<reference evidence="9" key="1">
    <citation type="journal article" date="2023" name="Mol. Biol. Evol.">
        <title>Third-Generation Sequencing Reveals the Adaptive Role of the Epigenome in Three Deep-Sea Polychaetes.</title>
        <authorList>
            <person name="Perez M."/>
            <person name="Aroh O."/>
            <person name="Sun Y."/>
            <person name="Lan Y."/>
            <person name="Juniper S.K."/>
            <person name="Young C.R."/>
            <person name="Angers B."/>
            <person name="Qian P.Y."/>
        </authorList>
    </citation>
    <scope>NUCLEOTIDE SEQUENCE</scope>
    <source>
        <strain evidence="9">R07B-5</strain>
    </source>
</reference>
<evidence type="ECO:0000256" key="5">
    <source>
        <dbReference type="SAM" id="Coils"/>
    </source>
</evidence>
<feature type="domain" description="B box-type" evidence="8">
    <location>
        <begin position="156"/>
        <end position="207"/>
    </location>
</feature>
<evidence type="ECO:0000259" key="8">
    <source>
        <dbReference type="PROSITE" id="PS50119"/>
    </source>
</evidence>
<feature type="compositionally biased region" description="Acidic residues" evidence="6">
    <location>
        <begin position="455"/>
        <end position="480"/>
    </location>
</feature>
<dbReference type="Pfam" id="PF00643">
    <property type="entry name" value="zf-B_box"/>
    <property type="match status" value="1"/>
</dbReference>
<evidence type="ECO:0000313" key="9">
    <source>
        <dbReference type="EMBL" id="KAK2159712.1"/>
    </source>
</evidence>
<dbReference type="GO" id="GO:0061630">
    <property type="term" value="F:ubiquitin protein ligase activity"/>
    <property type="evidence" value="ECO:0007669"/>
    <property type="project" value="TreeGrafter"/>
</dbReference>
<sequence>MSKTDYTRRWLYRDSFHNSIDSTPTYAKNGKKKSPSPQPLTASSQSPRPGSHEFHMASTSGTRLAQEIHDEFLCCKICLEAYKNPKSLNCLHTFCEQCIENHVMSESTYKKYSDYRDFTCPLCRKRTQLPIGGVKKLPDNFLVSSLTEMVGRQKPSKYPFCDICKLVSRKHREATSKCLDCNKLLCSSCLELHKETKVTAGHSIFDVEIEKDIECKEHQDEVVRFYCEPCDTCICVLCTFNEHRDHEITQFGEAVVKYKENIQKLLGTCTAKLDKYDSQLDTLNECEETIKTAEQKIHDVAIEFIQEIRTREKQLVEELRNIYGRETMDYIDHKKDVAAQVESLRSTCSLTDVILKGKDIELLLLKKDVQEKLTTLNEVEVKNLPKTISKVVKFLPGNTDLGVLQDLDRPGLSTMRARRPREDDGRADCRACPVHVVEKETQTDESALRKKTESECTEETESEDESSEDDTSDEDDEGPDVEEKAVQTERMNRAVSETKDESTLTDEVETEDKGVNTRSRTLQAMHGATIADDGSLAARRRRRRERAQTSYIGPGSGCQYNDGGRSYEAGDEPSKYHRGRFASNNSVDSDDSYYDTAPHSATNHL</sequence>
<dbReference type="InterPro" id="IPR001841">
    <property type="entry name" value="Znf_RING"/>
</dbReference>
<keyword evidence="3" id="KW-0862">Zinc</keyword>
<name>A0AAD9N782_RIDPI</name>
<evidence type="ECO:0000256" key="1">
    <source>
        <dbReference type="ARBA" id="ARBA00022723"/>
    </source>
</evidence>
<dbReference type="InterPro" id="IPR017907">
    <property type="entry name" value="Znf_RING_CS"/>
</dbReference>